<reference evidence="1 2" key="1">
    <citation type="submission" date="2018-09" db="EMBL/GenBank/DDBJ databases">
        <title>Discovery and Ecogenomic Context for Candidatus Cryosericales, a Global Caldiserica Order Active in Thawing Permafrost.</title>
        <authorList>
            <person name="Martinez M.A."/>
            <person name="Woodcroft B.J."/>
            <person name="Ignacio Espinoza J.C."/>
            <person name="Zayed A."/>
            <person name="Singleton C.M."/>
            <person name="Boyd J."/>
            <person name="Li Y.-F."/>
            <person name="Purvine S."/>
            <person name="Maughan H."/>
            <person name="Hodgkins S.B."/>
            <person name="Anderson D."/>
            <person name="Sederholm M."/>
            <person name="Temperton B."/>
            <person name="Saleska S.R."/>
            <person name="Tyson G.W."/>
            <person name="Rich V.I."/>
        </authorList>
    </citation>
    <scope>NUCLEOTIDE SEQUENCE [LARGE SCALE GENOMIC DNA]</scope>
    <source>
        <strain evidence="1 2">SMC1</strain>
    </source>
</reference>
<keyword evidence="2" id="KW-1185">Reference proteome</keyword>
<dbReference type="Proteomes" id="UP000266113">
    <property type="component" value="Unassembled WGS sequence"/>
</dbReference>
<proteinExistence type="predicted"/>
<evidence type="ECO:0000313" key="1">
    <source>
        <dbReference type="EMBL" id="RIE17577.1"/>
    </source>
</evidence>
<dbReference type="AlphaFoldDB" id="A0A398E0D5"/>
<organism evidence="1 2">
    <name type="scientific">Candidatus Cryosericum septentrionale</name>
    <dbReference type="NCBI Taxonomy" id="2290913"/>
    <lineage>
        <taxon>Bacteria</taxon>
        <taxon>Pseudomonadati</taxon>
        <taxon>Caldisericota/Cryosericota group</taxon>
        <taxon>Candidatus Cryosericota</taxon>
        <taxon>Candidatus Cryosericia</taxon>
        <taxon>Candidatus Cryosericales</taxon>
        <taxon>Candidatus Cryosericaceae</taxon>
        <taxon>Candidatus Cryosericum</taxon>
    </lineage>
</organism>
<evidence type="ECO:0000313" key="2">
    <source>
        <dbReference type="Proteomes" id="UP000266113"/>
    </source>
</evidence>
<sequence length="105" mass="11918">MNALNVREILASAQIMRPQGLFTRNPYYSCTTPWHGRAAQVRGTVLVDVESVGVPEFAQDVLAFLPNPADADRTRLFPEFIQTAPCRSEPCLLVELYRQERRPSR</sequence>
<protein>
    <submittedName>
        <fullName evidence="1">Uncharacterized protein</fullName>
    </submittedName>
</protein>
<dbReference type="EMBL" id="QXIY01000002">
    <property type="protein sequence ID" value="RIE17577.1"/>
    <property type="molecule type" value="Genomic_DNA"/>
</dbReference>
<comment type="caution">
    <text evidence="1">The sequence shown here is derived from an EMBL/GenBank/DDBJ whole genome shotgun (WGS) entry which is preliminary data.</text>
</comment>
<accession>A0A398E0D5</accession>
<name>A0A398E0D5_9BACT</name>
<gene>
    <name evidence="1" type="ORF">SMC1_01245</name>
</gene>